<accession>A0A7X0B116</accession>
<dbReference type="InterPro" id="IPR029044">
    <property type="entry name" value="Nucleotide-diphossugar_trans"/>
</dbReference>
<dbReference type="GO" id="GO:0009244">
    <property type="term" value="P:lipopolysaccharide core region biosynthetic process"/>
    <property type="evidence" value="ECO:0007669"/>
    <property type="project" value="TreeGrafter"/>
</dbReference>
<dbReference type="SUPFAM" id="SSF53756">
    <property type="entry name" value="UDP-Glycosyltransferase/glycogen phosphorylase"/>
    <property type="match status" value="1"/>
</dbReference>
<gene>
    <name evidence="4" type="ORF">FHS74_004383</name>
</gene>
<evidence type="ECO:0000256" key="2">
    <source>
        <dbReference type="ARBA" id="ARBA00022679"/>
    </source>
</evidence>
<dbReference type="SUPFAM" id="SSF53448">
    <property type="entry name" value="Nucleotide-diphospho-sugar transferases"/>
    <property type="match status" value="1"/>
</dbReference>
<dbReference type="Pfam" id="PF01075">
    <property type="entry name" value="Glyco_transf_9"/>
    <property type="match status" value="1"/>
</dbReference>
<evidence type="ECO:0000313" key="4">
    <source>
        <dbReference type="EMBL" id="MBB6253807.1"/>
    </source>
</evidence>
<organism evidence="4 5">
    <name type="scientific">Nitrospirillum iridis</name>
    <dbReference type="NCBI Taxonomy" id="765888"/>
    <lineage>
        <taxon>Bacteria</taxon>
        <taxon>Pseudomonadati</taxon>
        <taxon>Pseudomonadota</taxon>
        <taxon>Alphaproteobacteria</taxon>
        <taxon>Rhodospirillales</taxon>
        <taxon>Azospirillaceae</taxon>
        <taxon>Nitrospirillum</taxon>
    </lineage>
</organism>
<dbReference type="GO" id="GO:0005829">
    <property type="term" value="C:cytosol"/>
    <property type="evidence" value="ECO:0007669"/>
    <property type="project" value="TreeGrafter"/>
</dbReference>
<proteinExistence type="predicted"/>
<sequence>MADINGNPLERSGKFSLEHRPDQQGRAAYYGEVATFNGWVVLPDDTHSFDVFYDGNLLTSIRPSEERKDVQAAFPNWPNALISGFKVQVNLAGIPPEAREGAVLSFRMQRSGRVVQETAVTLAKGLPNGELHLDNARFDGGRLLTDTVNLHFLGWAVAQEAIRAISARLGDGTVLPVQFGIPRADVLTLRRANPNGLNTGFSLFIPQLPEGDMDLKFLVELQTGHTLEYNYKIRAQPAPGNSDASRSHSYPQRRFWDLAAANLCGDHDQKTAEVLWVVVICEETGEPSSDTAGGIAPLAATLTSLRQASREGWRIHILVPAGNTTSGPAPAHHELVDHETAYEGTSHLRSLLAKLTADRHGARFVTFLKPGDTLDSIAPAVLATHATAETTLLYWDERAVILGESSVLRKTPGAPFITLFHLNFAGRGWAARLTDATLAALSAVDVDLFVASHVLSAFYHQPQSCRHVAETLSAARYACPLNQLSPLEAEARASILAHISPRFGAFLPPTDPRDATQWRLEADLSTSPPLVSIIIPTKGTRDRVFKCLEDLRHRTSYKTIQIIVLDHIDLAPETLAAKGRLRRLADIVIPVIGPFNWSRFNNMAAALASGRVFLFLNDDVEVVDENWIEQLLGYLNLPTVGAVGPRLLLPGGEMVQSAGVSLIGRAGWACNDFAFSDADRPLAGGLNQVPHNCTSLLGAAIAVPRELFLALEGFEEGLALTFNDLDFHTRLREIGYQVAVVPQANLIHHEKTSRAELAEKEMEPLYWARWQTRHAAGDTYRHPDLDQESGVYRMNPEPVEPIWRAGIVGQRSEVRRVLLLRLDHVGDFVLTLPAFRHLRAVFPKAIIEVVVGSWNQELASQTGLFDIVHVFNLYAARSGDGRAVSSEDAPGQLQAVLQHRSYDLAVDFRADGDTRFLLKHVTTSIRAGFSQGVNFPWLDVSLEWEGNIPQWRKSANGATQMQRLVAALELAFPTEDTAPLSFWQATSPASATRRVVPLIVLHPFAGNDIKMWPPLHWAGLVQLMMDAGMTVEMIGTPAERLAYPSLVQDLVAAGVKDRIGEFTLPDLVSYIGGADCFVGSDSGPKHIAASTGIPTVAVQSGFVDPVTWSPFNAMGVSIVKRVACAPCYLDDVHLCGRNHDCMRGIYPAQVYRYIAALTNPRRLTGAGSVIMTPSLDHDRTHHIGNPS</sequence>
<dbReference type="GO" id="GO:0008713">
    <property type="term" value="F:ADP-heptose-lipopolysaccharide heptosyltransferase activity"/>
    <property type="evidence" value="ECO:0007669"/>
    <property type="project" value="TreeGrafter"/>
</dbReference>
<dbReference type="PANTHER" id="PTHR30160">
    <property type="entry name" value="TETRAACYLDISACCHARIDE 4'-KINASE-RELATED"/>
    <property type="match status" value="1"/>
</dbReference>
<dbReference type="InterPro" id="IPR051199">
    <property type="entry name" value="LPS_LOS_Heptosyltrfase"/>
</dbReference>
<name>A0A7X0B116_9PROT</name>
<dbReference type="RefSeq" id="WP_184805074.1">
    <property type="nucleotide sequence ID" value="NZ_JACIIZ010000013.1"/>
</dbReference>
<protein>
    <submittedName>
        <fullName evidence="4">ADP-heptose:LPS heptosyltransferase/GT2 family glycosyltransferase</fullName>
    </submittedName>
</protein>
<dbReference type="AlphaFoldDB" id="A0A7X0B116"/>
<comment type="caution">
    <text evidence="4">The sequence shown here is derived from an EMBL/GenBank/DDBJ whole genome shotgun (WGS) entry which is preliminary data.</text>
</comment>
<keyword evidence="2 4" id="KW-0808">Transferase</keyword>
<dbReference type="Proteomes" id="UP000539175">
    <property type="component" value="Unassembled WGS sequence"/>
</dbReference>
<dbReference type="CDD" id="cd03789">
    <property type="entry name" value="GT9_LPS_heptosyltransferase"/>
    <property type="match status" value="1"/>
</dbReference>
<dbReference type="Gene3D" id="3.40.50.2000">
    <property type="entry name" value="Glycogen Phosphorylase B"/>
    <property type="match status" value="2"/>
</dbReference>
<dbReference type="Pfam" id="PF00535">
    <property type="entry name" value="Glycos_transf_2"/>
    <property type="match status" value="1"/>
</dbReference>
<keyword evidence="1" id="KW-0328">Glycosyltransferase</keyword>
<feature type="domain" description="Glycosyltransferase 2-like" evidence="3">
    <location>
        <begin position="532"/>
        <end position="646"/>
    </location>
</feature>
<keyword evidence="5" id="KW-1185">Reference proteome</keyword>
<evidence type="ECO:0000259" key="3">
    <source>
        <dbReference type="Pfam" id="PF00535"/>
    </source>
</evidence>
<dbReference type="EMBL" id="JACIIZ010000013">
    <property type="protein sequence ID" value="MBB6253807.1"/>
    <property type="molecule type" value="Genomic_DNA"/>
</dbReference>
<dbReference type="Gene3D" id="3.90.550.10">
    <property type="entry name" value="Spore Coat Polysaccharide Biosynthesis Protein SpsA, Chain A"/>
    <property type="match status" value="1"/>
</dbReference>
<reference evidence="4 5" key="1">
    <citation type="submission" date="2020-08" db="EMBL/GenBank/DDBJ databases">
        <title>Genomic Encyclopedia of Type Strains, Phase IV (KMG-IV): sequencing the most valuable type-strain genomes for metagenomic binning, comparative biology and taxonomic classification.</title>
        <authorList>
            <person name="Goeker M."/>
        </authorList>
    </citation>
    <scope>NUCLEOTIDE SEQUENCE [LARGE SCALE GENOMIC DNA]</scope>
    <source>
        <strain evidence="4 5">DSM 22198</strain>
    </source>
</reference>
<evidence type="ECO:0000256" key="1">
    <source>
        <dbReference type="ARBA" id="ARBA00022676"/>
    </source>
</evidence>
<evidence type="ECO:0000313" key="5">
    <source>
        <dbReference type="Proteomes" id="UP000539175"/>
    </source>
</evidence>
<dbReference type="InterPro" id="IPR002201">
    <property type="entry name" value="Glyco_trans_9"/>
</dbReference>
<dbReference type="InterPro" id="IPR001173">
    <property type="entry name" value="Glyco_trans_2-like"/>
</dbReference>